<organism evidence="8">
    <name type="scientific">Chrysomela populi</name>
    <name type="common">Poplar leaf beetle</name>
    <name type="synonym">Melasoma populi</name>
    <dbReference type="NCBI Taxonomy" id="154003"/>
    <lineage>
        <taxon>Eukaryota</taxon>
        <taxon>Metazoa</taxon>
        <taxon>Ecdysozoa</taxon>
        <taxon>Arthropoda</taxon>
        <taxon>Hexapoda</taxon>
        <taxon>Insecta</taxon>
        <taxon>Pterygota</taxon>
        <taxon>Neoptera</taxon>
        <taxon>Endopterygota</taxon>
        <taxon>Coleoptera</taxon>
        <taxon>Polyphaga</taxon>
        <taxon>Cucujiformia</taxon>
        <taxon>Chrysomeloidea</taxon>
        <taxon>Chrysomelidae</taxon>
        <taxon>Chrysomelinae</taxon>
        <taxon>Chrysomelini</taxon>
        <taxon>Chrysomela</taxon>
    </lineage>
</organism>
<comment type="similarity">
    <text evidence="1 4">Belongs to the GMC oxidoreductase family.</text>
</comment>
<dbReference type="PANTHER" id="PTHR11552:SF208">
    <property type="entry name" value="RE36204P-RELATED"/>
    <property type="match status" value="1"/>
</dbReference>
<feature type="active site" description="Proton donor" evidence="2">
    <location>
        <position position="557"/>
    </location>
</feature>
<dbReference type="SUPFAM" id="SSF54373">
    <property type="entry name" value="FAD-linked reductases, C-terminal domain"/>
    <property type="match status" value="1"/>
</dbReference>
<evidence type="ECO:0000256" key="5">
    <source>
        <dbReference type="SAM" id="SignalP"/>
    </source>
</evidence>
<evidence type="ECO:0000313" key="8">
    <source>
        <dbReference type="EMBL" id="CAQ19344.1"/>
    </source>
</evidence>
<dbReference type="BRENDA" id="1.1.3.7">
    <property type="organism ID" value="6766"/>
</dbReference>
<keyword evidence="5" id="KW-0732">Signal</keyword>
<evidence type="ECO:0000259" key="6">
    <source>
        <dbReference type="PROSITE" id="PS00623"/>
    </source>
</evidence>
<dbReference type="PROSITE" id="PS00624">
    <property type="entry name" value="GMC_OXRED_2"/>
    <property type="match status" value="1"/>
</dbReference>
<dbReference type="GO" id="GO:0050660">
    <property type="term" value="F:flavin adenine dinucleotide binding"/>
    <property type="evidence" value="ECO:0007669"/>
    <property type="project" value="InterPro"/>
</dbReference>
<accession>B4F335</accession>
<dbReference type="Pfam" id="PF00732">
    <property type="entry name" value="GMC_oxred_N"/>
    <property type="match status" value="1"/>
</dbReference>
<evidence type="ECO:0000256" key="4">
    <source>
        <dbReference type="RuleBase" id="RU003968"/>
    </source>
</evidence>
<dbReference type="PROSITE" id="PS00623">
    <property type="entry name" value="GMC_OXRED_1"/>
    <property type="match status" value="1"/>
</dbReference>
<sequence length="623" mass="69014">MKELVLLFSVILLLQAPGSLELDNELSGDISSILINLSSRETASFPRYPNNVIVDNATYDFIIVGSGPSGSVLANRLSENPEWSILLLEAGEEPSWITDIPVACGALEYSGYNWGYTCEPQSGFCRDCTDGILQYPHGKVLGGSSIINYMIYTRGNKLDFDRWAAMGNPGWSFDDILPYFLKLESAHLAIKDNGYHNSDGPLSVSDASYRSKLVDVYVKASQEAGLPYVDNNGQNQIGVSYVQTTTKNGRRSDAENAYLRPIRNRNNIKIQKASQATKILINPASKTAYGVEYINGGKTYRAFATKEVISSAGSFNSPQLLMLSGIGPKTHLKQLGITVQSDLPVGKKMYDHALFPGVVFQLNDSIPINLMEEIVDPLTYVQFSEGKGFLTSSNTVEAISYIKTNVSTDPDDSYPDIELVMYGISPAADHGVLIRRTYNIDQNTYDKVFKPLESKYTYQVSPMLLHPKSLGRIKLRSRNPLHPPKFYANYFTDPENEDIATLIAGIRAIQKINRTPAMQKYNATIVRTPLAGCEDIEFDTDEYWECGIRSIISSLYHQTASCKMGPNNDPEAVVDHKLKVHGINRLRVVDVSVIPVPMTAHTVAVAYMVGERASDIIKKDYGM</sequence>
<dbReference type="EC" id="1.1.3.7" evidence="8"/>
<dbReference type="InterPro" id="IPR007867">
    <property type="entry name" value="GMC_OxRtase_C"/>
</dbReference>
<feature type="signal peptide" evidence="5">
    <location>
        <begin position="1"/>
        <end position="21"/>
    </location>
</feature>
<dbReference type="InterPro" id="IPR036188">
    <property type="entry name" value="FAD/NAD-bd_sf"/>
</dbReference>
<evidence type="ECO:0000256" key="3">
    <source>
        <dbReference type="PIRSR" id="PIRSR000137-2"/>
    </source>
</evidence>
<dbReference type="Gene3D" id="3.50.50.60">
    <property type="entry name" value="FAD/NAD(P)-binding domain"/>
    <property type="match status" value="1"/>
</dbReference>
<dbReference type="Gene3D" id="3.30.560.10">
    <property type="entry name" value="Glucose Oxidase, domain 3"/>
    <property type="match status" value="1"/>
</dbReference>
<dbReference type="InterPro" id="IPR012132">
    <property type="entry name" value="GMC_OxRdtase"/>
</dbReference>
<feature type="chain" id="PRO_5002804691" evidence="5">
    <location>
        <begin position="22"/>
        <end position="623"/>
    </location>
</feature>
<gene>
    <name evidence="8" type="primary">sao</name>
</gene>
<proteinExistence type="evidence at transcript level"/>
<feature type="active site" description="Proton acceptor" evidence="2">
    <location>
        <position position="601"/>
    </location>
</feature>
<comment type="cofactor">
    <cofactor evidence="3">
        <name>FAD</name>
        <dbReference type="ChEBI" id="CHEBI:57692"/>
    </cofactor>
</comment>
<keyword evidence="8" id="KW-0560">Oxidoreductase</keyword>
<reference evidence="8" key="1">
    <citation type="journal article" date="2008" name="J. Biol. Chem.">
        <title>Salicyl Alcohol Oxidase of the Chemical Defense Secretion of Two Chrysomelid Leaf Beetles: MOLECULAR AND FUNCTIONAL CHARACTERIZATION OF TWO NEW MEMBERS OF THE GLUCOSE-METHANOL-CHOLINE OXIDOREDUCTASE GENE FAMILY.</title>
        <authorList>
            <person name="Michalski C."/>
            <person name="Mohagheghi H."/>
            <person name="Nimtz M."/>
            <person name="Pasteels J."/>
            <person name="Ober D."/>
        </authorList>
    </citation>
    <scope>NUCLEOTIDE SEQUENCE</scope>
    <source>
        <tissue evidence="8">Whole insect</tissue>
    </source>
</reference>
<protein>
    <submittedName>
        <fullName evidence="8">Salicyl alcohol oxidase</fullName>
        <ecNumber evidence="8">1.1.3.7</ecNumber>
    </submittedName>
</protein>
<evidence type="ECO:0000256" key="2">
    <source>
        <dbReference type="PIRSR" id="PIRSR000137-1"/>
    </source>
</evidence>
<keyword evidence="4" id="KW-0285">Flavoprotein</keyword>
<dbReference type="GO" id="GO:0047682">
    <property type="term" value="F:aryl-alcohol oxidase activity"/>
    <property type="evidence" value="ECO:0007669"/>
    <property type="project" value="UniProtKB-EC"/>
</dbReference>
<dbReference type="InterPro" id="IPR000172">
    <property type="entry name" value="GMC_OxRdtase_N"/>
</dbReference>
<dbReference type="SUPFAM" id="SSF51905">
    <property type="entry name" value="FAD/NAD(P)-binding domain"/>
    <property type="match status" value="1"/>
</dbReference>
<dbReference type="AlphaFoldDB" id="B4F335"/>
<feature type="domain" description="Glucose-methanol-choline oxidoreductase N-terminal" evidence="6">
    <location>
        <begin position="138"/>
        <end position="161"/>
    </location>
</feature>
<feature type="binding site" evidence="3">
    <location>
        <position position="140"/>
    </location>
    <ligand>
        <name>FAD</name>
        <dbReference type="ChEBI" id="CHEBI:57692"/>
    </ligand>
</feature>
<dbReference type="PANTHER" id="PTHR11552">
    <property type="entry name" value="GLUCOSE-METHANOL-CHOLINE GMC OXIDOREDUCTASE"/>
    <property type="match status" value="1"/>
</dbReference>
<name>B4F335_CHRPP</name>
<feature type="domain" description="Glucose-methanol-choline oxidoreductase N-terminal" evidence="7">
    <location>
        <begin position="313"/>
        <end position="327"/>
    </location>
</feature>
<keyword evidence="3 4" id="KW-0274">FAD</keyword>
<dbReference type="PIRSF" id="PIRSF000137">
    <property type="entry name" value="Alcohol_oxidase"/>
    <property type="match status" value="1"/>
</dbReference>
<evidence type="ECO:0000259" key="7">
    <source>
        <dbReference type="PROSITE" id="PS00624"/>
    </source>
</evidence>
<evidence type="ECO:0000256" key="1">
    <source>
        <dbReference type="ARBA" id="ARBA00010790"/>
    </source>
</evidence>
<dbReference type="EMBL" id="AM947504">
    <property type="protein sequence ID" value="CAQ19344.1"/>
    <property type="molecule type" value="mRNA"/>
</dbReference>
<dbReference type="Pfam" id="PF05199">
    <property type="entry name" value="GMC_oxred_C"/>
    <property type="match status" value="1"/>
</dbReference>